<dbReference type="PROSITE" id="PS50005">
    <property type="entry name" value="TPR"/>
    <property type="match status" value="5"/>
</dbReference>
<feature type="repeat" description="TPR" evidence="3">
    <location>
        <begin position="180"/>
        <end position="213"/>
    </location>
</feature>
<dbReference type="Pfam" id="PF13181">
    <property type="entry name" value="TPR_8"/>
    <property type="match status" value="1"/>
</dbReference>
<dbReference type="PROSITE" id="PS50293">
    <property type="entry name" value="TPR_REGION"/>
    <property type="match status" value="1"/>
</dbReference>
<sequence length="429" mass="47777">MLSKADLKPILRSKHKTEKKEDEQKDILNTLFPSMLSKEPFMEYAMKQLAPFLAFAAMIVRIDNMDSFEQEGRNPADMDKALGDIAGEINNICEAENGFWGRPERFEFGCYFPGEDASACLKFAVKLKAKVDKLGVNTVTTGVAAYPAFIYRKNDVIINAGKALEHADFFGPGSIVAFDAVSLNISGDKLYQDGDIDGAIKEFKTALLFDPDNVNVHNSLGVCYGVLGDFTKAIKEFKAAMKFAPKEIMPLYNAGLVYHLTGKKEKALKYFNKAGDLGEELFEINFQTGKLLLDLGKHEEGKKYLEKALEIKPESSVALFYLGESLAATGKKDEAEAAYQKAIKINPNDAASLSSLGWLYEKENKNSDISFAFCKQSVEINPDNGLFRLRLGRLYLKRNLYKEALLELEKAEKLGCESGMYIKMARNGK</sequence>
<gene>
    <name evidence="5" type="ORF">N47_E42080</name>
</gene>
<dbReference type="EMBL" id="FR695877">
    <property type="protein sequence ID" value="CBX30696.1"/>
    <property type="molecule type" value="Genomic_DNA"/>
</dbReference>
<feature type="repeat" description="TPR" evidence="3">
    <location>
        <begin position="282"/>
        <end position="315"/>
    </location>
</feature>
<reference evidence="5" key="1">
    <citation type="journal article" date="2011" name="Environ. Microbiol.">
        <title>Genomic insights into the metabolic potential of the polycyclic aromatic hydrocarbon degrading sulfate-reducing Deltaproteobacterium N47.</title>
        <authorList>
            <person name="Bergmann F."/>
            <person name="Selesi D."/>
            <person name="Weinmaier T."/>
            <person name="Tischler P."/>
            <person name="Rattei T."/>
            <person name="Meckenstock R.U."/>
        </authorList>
    </citation>
    <scope>NUCLEOTIDE SEQUENCE</scope>
</reference>
<dbReference type="Pfam" id="PF13414">
    <property type="entry name" value="TPR_11"/>
    <property type="match status" value="1"/>
</dbReference>
<dbReference type="InterPro" id="IPR011990">
    <property type="entry name" value="TPR-like_helical_dom_sf"/>
</dbReference>
<proteinExistence type="predicted"/>
<feature type="repeat" description="TPR" evidence="3">
    <location>
        <begin position="214"/>
        <end position="247"/>
    </location>
</feature>
<evidence type="ECO:0000256" key="2">
    <source>
        <dbReference type="ARBA" id="ARBA00022803"/>
    </source>
</evidence>
<dbReference type="PANTHER" id="PTHR44943:SF8">
    <property type="entry name" value="TPR REPEAT-CONTAINING PROTEIN MJ0263"/>
    <property type="match status" value="1"/>
</dbReference>
<dbReference type="Gene3D" id="1.25.40.10">
    <property type="entry name" value="Tetratricopeptide repeat domain"/>
    <property type="match status" value="2"/>
</dbReference>
<evidence type="ECO:0000256" key="1">
    <source>
        <dbReference type="ARBA" id="ARBA00022737"/>
    </source>
</evidence>
<organism evidence="5">
    <name type="scientific">uncultured Desulfobacterium sp</name>
    <dbReference type="NCBI Taxonomy" id="201089"/>
    <lineage>
        <taxon>Bacteria</taxon>
        <taxon>Pseudomonadati</taxon>
        <taxon>Thermodesulfobacteriota</taxon>
        <taxon>Desulfobacteria</taxon>
        <taxon>Desulfobacterales</taxon>
        <taxon>Desulfobacteriaceae</taxon>
        <taxon>Desulfobacterium</taxon>
        <taxon>environmental samples</taxon>
    </lineage>
</organism>
<feature type="domain" description="GGDEF" evidence="4">
    <location>
        <begin position="53"/>
        <end position="180"/>
    </location>
</feature>
<evidence type="ECO:0000256" key="3">
    <source>
        <dbReference type="PROSITE-ProRule" id="PRU00339"/>
    </source>
</evidence>
<keyword evidence="2 3" id="KW-0802">TPR repeat</keyword>
<dbReference type="AlphaFoldDB" id="E1YKR3"/>
<evidence type="ECO:0000313" key="5">
    <source>
        <dbReference type="EMBL" id="CBX30696.1"/>
    </source>
</evidence>
<dbReference type="InterPro" id="IPR051685">
    <property type="entry name" value="Ycf3/AcsC/BcsC/TPR_MFPF"/>
</dbReference>
<feature type="repeat" description="TPR" evidence="3">
    <location>
        <begin position="248"/>
        <end position="281"/>
    </location>
</feature>
<accession>E1YKR3</accession>
<name>E1YKR3_9BACT</name>
<dbReference type="PANTHER" id="PTHR44943">
    <property type="entry name" value="CELLULOSE SYNTHASE OPERON PROTEIN C"/>
    <property type="match status" value="1"/>
</dbReference>
<evidence type="ECO:0000259" key="4">
    <source>
        <dbReference type="PROSITE" id="PS50887"/>
    </source>
</evidence>
<dbReference type="Pfam" id="PF13432">
    <property type="entry name" value="TPR_16"/>
    <property type="match status" value="1"/>
</dbReference>
<dbReference type="PROSITE" id="PS50887">
    <property type="entry name" value="GGDEF"/>
    <property type="match status" value="1"/>
</dbReference>
<dbReference type="SMART" id="SM00028">
    <property type="entry name" value="TPR"/>
    <property type="match status" value="7"/>
</dbReference>
<dbReference type="InterPro" id="IPR019734">
    <property type="entry name" value="TPR_rpt"/>
</dbReference>
<keyword evidence="1" id="KW-0677">Repeat</keyword>
<dbReference type="InterPro" id="IPR000160">
    <property type="entry name" value="GGDEF_dom"/>
</dbReference>
<dbReference type="SUPFAM" id="SSF48452">
    <property type="entry name" value="TPR-like"/>
    <property type="match status" value="1"/>
</dbReference>
<protein>
    <recommendedName>
        <fullName evidence="4">GGDEF domain-containing protein</fullName>
    </recommendedName>
</protein>
<feature type="repeat" description="TPR" evidence="3">
    <location>
        <begin position="316"/>
        <end position="349"/>
    </location>
</feature>